<dbReference type="EMBL" id="CAKOFQ010006893">
    <property type="protein sequence ID" value="CAH1980313.1"/>
    <property type="molecule type" value="Genomic_DNA"/>
</dbReference>
<protein>
    <submittedName>
        <fullName evidence="1">Uncharacterized protein</fullName>
    </submittedName>
</protein>
<comment type="caution">
    <text evidence="1">The sequence shown here is derived from an EMBL/GenBank/DDBJ whole genome shotgun (WGS) entry which is preliminary data.</text>
</comment>
<organism evidence="1 2">
    <name type="scientific">Acanthoscelides obtectus</name>
    <name type="common">Bean weevil</name>
    <name type="synonym">Bruchus obtectus</name>
    <dbReference type="NCBI Taxonomy" id="200917"/>
    <lineage>
        <taxon>Eukaryota</taxon>
        <taxon>Metazoa</taxon>
        <taxon>Ecdysozoa</taxon>
        <taxon>Arthropoda</taxon>
        <taxon>Hexapoda</taxon>
        <taxon>Insecta</taxon>
        <taxon>Pterygota</taxon>
        <taxon>Neoptera</taxon>
        <taxon>Endopterygota</taxon>
        <taxon>Coleoptera</taxon>
        <taxon>Polyphaga</taxon>
        <taxon>Cucujiformia</taxon>
        <taxon>Chrysomeloidea</taxon>
        <taxon>Chrysomelidae</taxon>
        <taxon>Bruchinae</taxon>
        <taxon>Bruchini</taxon>
        <taxon>Acanthoscelides</taxon>
    </lineage>
</organism>
<dbReference type="Proteomes" id="UP001152888">
    <property type="component" value="Unassembled WGS sequence"/>
</dbReference>
<sequence>MLHAHVLPRKSPCGVPPFPCVPYSPSAFVVAGV</sequence>
<dbReference type="AlphaFoldDB" id="A0A9P0KN89"/>
<evidence type="ECO:0000313" key="1">
    <source>
        <dbReference type="EMBL" id="CAH1980313.1"/>
    </source>
</evidence>
<gene>
    <name evidence="1" type="ORF">ACAOBT_LOCUS13902</name>
</gene>
<evidence type="ECO:0000313" key="2">
    <source>
        <dbReference type="Proteomes" id="UP001152888"/>
    </source>
</evidence>
<accession>A0A9P0KN89</accession>
<name>A0A9P0KN89_ACAOB</name>
<keyword evidence="2" id="KW-1185">Reference proteome</keyword>
<reference evidence="1" key="1">
    <citation type="submission" date="2022-03" db="EMBL/GenBank/DDBJ databases">
        <authorList>
            <person name="Sayadi A."/>
        </authorList>
    </citation>
    <scope>NUCLEOTIDE SEQUENCE</scope>
</reference>
<proteinExistence type="predicted"/>